<evidence type="ECO:0000256" key="4">
    <source>
        <dbReference type="ARBA" id="ARBA00022989"/>
    </source>
</evidence>
<dbReference type="Pfam" id="PF01545">
    <property type="entry name" value="Cation_efflux"/>
    <property type="match status" value="1"/>
</dbReference>
<dbReference type="InterPro" id="IPR027469">
    <property type="entry name" value="Cation_efflux_TMD_sf"/>
</dbReference>
<dbReference type="SUPFAM" id="SSF161111">
    <property type="entry name" value="Cation efflux protein transmembrane domain-like"/>
    <property type="match status" value="1"/>
</dbReference>
<sequence length="300" mass="33333">MHDQKHENTLLLVSLLSALFFAVLGIVWGIQADSGMMIFDGFYSMISMALSAAGILVLKEIRKPEDRVFPFGRFGMEPLLIMARSLILLGLFSYSAIDAAAVIFHGGRSTNIESASIYSMISVTGCAIVFAYLKVRNKNKSALIHAETHQWLGDTLLSTGVFVGFTLAWILQQTALAPWVIYVDPVMVIIAVGCFLRFPTASLIQATKQLLSIAPNKSITDQINSAAMQVLADTPYKTYKIHASQYGRQIDVELNVLAEPDLRMTVTEMDALRAQMQFQLQQHHVDCWINISVTAEEEWL</sequence>
<keyword evidence="3 6" id="KW-0812">Transmembrane</keyword>
<feature type="domain" description="Cation efflux protein transmembrane" evidence="7">
    <location>
        <begin position="11"/>
        <end position="195"/>
    </location>
</feature>
<evidence type="ECO:0000256" key="3">
    <source>
        <dbReference type="ARBA" id="ARBA00022692"/>
    </source>
</evidence>
<dbReference type="Proteomes" id="UP000441399">
    <property type="component" value="Unassembled WGS sequence"/>
</dbReference>
<evidence type="ECO:0000313" key="8">
    <source>
        <dbReference type="EMBL" id="CAA0121775.1"/>
    </source>
</evidence>
<feature type="transmembrane region" description="Helical" evidence="6">
    <location>
        <begin position="177"/>
        <end position="198"/>
    </location>
</feature>
<proteinExistence type="predicted"/>
<evidence type="ECO:0000259" key="7">
    <source>
        <dbReference type="Pfam" id="PF01545"/>
    </source>
</evidence>
<name>A0A5S9QSS5_9GAMM</name>
<feature type="transmembrane region" description="Helical" evidence="6">
    <location>
        <begin position="154"/>
        <end position="171"/>
    </location>
</feature>
<dbReference type="GO" id="GO:0015341">
    <property type="term" value="F:zinc efflux antiporter activity"/>
    <property type="evidence" value="ECO:0007669"/>
    <property type="project" value="TreeGrafter"/>
</dbReference>
<evidence type="ECO:0000256" key="6">
    <source>
        <dbReference type="SAM" id="Phobius"/>
    </source>
</evidence>
<feature type="transmembrane region" description="Helical" evidence="6">
    <location>
        <begin position="115"/>
        <end position="133"/>
    </location>
</feature>
<reference evidence="8 9" key="1">
    <citation type="submission" date="2019-11" db="EMBL/GenBank/DDBJ databases">
        <authorList>
            <person name="Holert J."/>
        </authorList>
    </citation>
    <scope>NUCLEOTIDE SEQUENCE [LARGE SCALE GENOMIC DNA]</scope>
    <source>
        <strain evidence="8">SB11_3</strain>
    </source>
</reference>
<dbReference type="GO" id="GO:0015093">
    <property type="term" value="F:ferrous iron transmembrane transporter activity"/>
    <property type="evidence" value="ECO:0007669"/>
    <property type="project" value="TreeGrafter"/>
</dbReference>
<keyword evidence="2" id="KW-0813">Transport</keyword>
<dbReference type="OrthoDB" id="268546at2"/>
<keyword evidence="9" id="KW-1185">Reference proteome</keyword>
<dbReference type="InterPro" id="IPR058533">
    <property type="entry name" value="Cation_efflux_TM"/>
</dbReference>
<evidence type="ECO:0000256" key="2">
    <source>
        <dbReference type="ARBA" id="ARBA00022448"/>
    </source>
</evidence>
<dbReference type="InterPro" id="IPR050291">
    <property type="entry name" value="CDF_Transporter"/>
</dbReference>
<organism evidence="8 9">
    <name type="scientific">BD1-7 clade bacterium</name>
    <dbReference type="NCBI Taxonomy" id="2029982"/>
    <lineage>
        <taxon>Bacteria</taxon>
        <taxon>Pseudomonadati</taxon>
        <taxon>Pseudomonadota</taxon>
        <taxon>Gammaproteobacteria</taxon>
        <taxon>Cellvibrionales</taxon>
        <taxon>Spongiibacteraceae</taxon>
        <taxon>BD1-7 clade</taxon>
    </lineage>
</organism>
<keyword evidence="4 6" id="KW-1133">Transmembrane helix</keyword>
<feature type="transmembrane region" description="Helical" evidence="6">
    <location>
        <begin position="79"/>
        <end position="103"/>
    </location>
</feature>
<dbReference type="EMBL" id="CACSIO010000045">
    <property type="protein sequence ID" value="CAA0121775.1"/>
    <property type="molecule type" value="Genomic_DNA"/>
</dbReference>
<dbReference type="Gene3D" id="1.20.1510.10">
    <property type="entry name" value="Cation efflux protein transmembrane domain"/>
    <property type="match status" value="1"/>
</dbReference>
<dbReference type="GO" id="GO:0015086">
    <property type="term" value="F:cadmium ion transmembrane transporter activity"/>
    <property type="evidence" value="ECO:0007669"/>
    <property type="project" value="TreeGrafter"/>
</dbReference>
<dbReference type="GO" id="GO:0005886">
    <property type="term" value="C:plasma membrane"/>
    <property type="evidence" value="ECO:0007669"/>
    <property type="project" value="TreeGrafter"/>
</dbReference>
<evidence type="ECO:0000313" key="9">
    <source>
        <dbReference type="Proteomes" id="UP000441399"/>
    </source>
</evidence>
<protein>
    <recommendedName>
        <fullName evidence="7">Cation efflux protein transmembrane domain-containing protein</fullName>
    </recommendedName>
</protein>
<accession>A0A5S9QSS5</accession>
<comment type="subcellular location">
    <subcellularLocation>
        <location evidence="1">Membrane</location>
        <topology evidence="1">Multi-pass membrane protein</topology>
    </subcellularLocation>
</comment>
<dbReference type="GO" id="GO:0006882">
    <property type="term" value="P:intracellular zinc ion homeostasis"/>
    <property type="evidence" value="ECO:0007669"/>
    <property type="project" value="TreeGrafter"/>
</dbReference>
<dbReference type="PANTHER" id="PTHR43840">
    <property type="entry name" value="MITOCHONDRIAL METAL TRANSPORTER 1-RELATED"/>
    <property type="match status" value="1"/>
</dbReference>
<gene>
    <name evidence="8" type="ORF">OPDIPICF_02502</name>
</gene>
<evidence type="ECO:0000256" key="1">
    <source>
        <dbReference type="ARBA" id="ARBA00004141"/>
    </source>
</evidence>
<evidence type="ECO:0000256" key="5">
    <source>
        <dbReference type="ARBA" id="ARBA00023136"/>
    </source>
</evidence>
<keyword evidence="5 6" id="KW-0472">Membrane</keyword>
<dbReference type="AlphaFoldDB" id="A0A5S9QSS5"/>
<feature type="transmembrane region" description="Helical" evidence="6">
    <location>
        <begin position="36"/>
        <end position="58"/>
    </location>
</feature>
<feature type="transmembrane region" description="Helical" evidence="6">
    <location>
        <begin position="9"/>
        <end position="30"/>
    </location>
</feature>
<dbReference type="PANTHER" id="PTHR43840:SF15">
    <property type="entry name" value="MITOCHONDRIAL METAL TRANSPORTER 1-RELATED"/>
    <property type="match status" value="1"/>
</dbReference>